<name>A0A1G9MWQ8_9GAMM</name>
<reference evidence="2 3" key="1">
    <citation type="submission" date="2016-10" db="EMBL/GenBank/DDBJ databases">
        <authorList>
            <person name="de Groot N.N."/>
        </authorList>
    </citation>
    <scope>NUCLEOTIDE SEQUENCE [LARGE SCALE GENOMIC DNA]</scope>
    <source>
        <strain evidence="2 3">DSM 14789</strain>
    </source>
</reference>
<feature type="region of interest" description="Disordered" evidence="1">
    <location>
        <begin position="259"/>
        <end position="282"/>
    </location>
</feature>
<dbReference type="EMBL" id="FNGI01000007">
    <property type="protein sequence ID" value="SDL78347.1"/>
    <property type="molecule type" value="Genomic_DNA"/>
</dbReference>
<dbReference type="AlphaFoldDB" id="A0A1G9MWQ8"/>
<organism evidence="2 3">
    <name type="scientific">Modicisalibacter muralis</name>
    <dbReference type="NCBI Taxonomy" id="119000"/>
    <lineage>
        <taxon>Bacteria</taxon>
        <taxon>Pseudomonadati</taxon>
        <taxon>Pseudomonadota</taxon>
        <taxon>Gammaproteobacteria</taxon>
        <taxon>Oceanospirillales</taxon>
        <taxon>Halomonadaceae</taxon>
        <taxon>Modicisalibacter</taxon>
    </lineage>
</organism>
<keyword evidence="3" id="KW-1185">Reference proteome</keyword>
<feature type="region of interest" description="Disordered" evidence="1">
    <location>
        <begin position="1"/>
        <end position="20"/>
    </location>
</feature>
<dbReference type="Proteomes" id="UP000198654">
    <property type="component" value="Unassembled WGS sequence"/>
</dbReference>
<dbReference type="STRING" id="119000.SAMN05661010_02541"/>
<evidence type="ECO:0000313" key="3">
    <source>
        <dbReference type="Proteomes" id="UP000198654"/>
    </source>
</evidence>
<accession>A0A1G9MWQ8</accession>
<gene>
    <name evidence="2" type="ORF">SAMN05661010_02541</name>
</gene>
<evidence type="ECO:0000256" key="1">
    <source>
        <dbReference type="SAM" id="MobiDB-lite"/>
    </source>
</evidence>
<sequence>METVSQLLDSASDSPTSAPQKLVASLNSNAATKTRHRQAEQGGSTTGSLSPVTAETVDWLFDALGQLYGTHWRRRCVDSGWGQNLNGEWVSFDATGEWLHALQHLSVAHVQCGLAALNDAAAEAVSQGRTAWPPDSPMLFAKACRLRPEPLGLPSIEVAWRNVQEHAFAGKPFMHEAVAAAAEHVDLHNLRSASYHQLAEHRRQFEHYYASNSRECVVERVARGAAMRPQAALEHDARRRQAELAERASNEEAALRAEAEGLPHRMSASQGLAALRTATGRA</sequence>
<proteinExistence type="predicted"/>
<feature type="compositionally biased region" description="Polar residues" evidence="1">
    <location>
        <begin position="41"/>
        <end position="50"/>
    </location>
</feature>
<protein>
    <submittedName>
        <fullName evidence="2">Uncharacterized protein</fullName>
    </submittedName>
</protein>
<evidence type="ECO:0000313" key="2">
    <source>
        <dbReference type="EMBL" id="SDL78347.1"/>
    </source>
</evidence>
<feature type="region of interest" description="Disordered" evidence="1">
    <location>
        <begin position="28"/>
        <end position="50"/>
    </location>
</feature>